<name>A0ABX0MB30_9BURK</name>
<dbReference type="EMBL" id="VVIW01000031">
    <property type="protein sequence ID" value="NHZ44414.1"/>
    <property type="molecule type" value="Genomic_DNA"/>
</dbReference>
<evidence type="ECO:0000313" key="1">
    <source>
        <dbReference type="EMBL" id="NHZ44414.1"/>
    </source>
</evidence>
<dbReference type="Proteomes" id="UP000819052">
    <property type="component" value="Unassembled WGS sequence"/>
</dbReference>
<dbReference type="RefSeq" id="WP_167081060.1">
    <property type="nucleotide sequence ID" value="NZ_VVIW01000031.1"/>
</dbReference>
<proteinExistence type="predicted"/>
<reference evidence="1 2" key="1">
    <citation type="submission" date="2019-09" db="EMBL/GenBank/DDBJ databases">
        <title>Taxonomy of Antarctic Massilia spp.: description of Massilia rubra sp. nov., Massilia aquatica sp. nov., Massilia mucilaginosa sp. nov., Massilia frigida sp. nov. isolated from streams, lakes and regoliths.</title>
        <authorList>
            <person name="Holochova P."/>
            <person name="Sedlacek I."/>
            <person name="Kralova S."/>
            <person name="Maslanova I."/>
            <person name="Busse H.-J."/>
            <person name="Stankova E."/>
            <person name="Vrbovska V."/>
            <person name="Kovarovic V."/>
            <person name="Bartak M."/>
            <person name="Svec P."/>
            <person name="Pantucek R."/>
        </authorList>
    </citation>
    <scope>NUCLEOTIDE SEQUENCE [LARGE SCALE GENOMIC DNA]</scope>
    <source>
        <strain evidence="1 2">CCM 8693</strain>
    </source>
</reference>
<keyword evidence="2" id="KW-1185">Reference proteome</keyword>
<organism evidence="1 2">
    <name type="scientific">Massilia aquatica</name>
    <dbReference type="NCBI Taxonomy" id="2609000"/>
    <lineage>
        <taxon>Bacteria</taxon>
        <taxon>Pseudomonadati</taxon>
        <taxon>Pseudomonadota</taxon>
        <taxon>Betaproteobacteria</taxon>
        <taxon>Burkholderiales</taxon>
        <taxon>Oxalobacteraceae</taxon>
        <taxon>Telluria group</taxon>
        <taxon>Massilia</taxon>
    </lineage>
</organism>
<evidence type="ECO:0000313" key="2">
    <source>
        <dbReference type="Proteomes" id="UP000819052"/>
    </source>
</evidence>
<gene>
    <name evidence="1" type="ORF">F1609_30285</name>
</gene>
<accession>A0ABX0MB30</accession>
<comment type="caution">
    <text evidence="1">The sequence shown here is derived from an EMBL/GenBank/DDBJ whole genome shotgun (WGS) entry which is preliminary data.</text>
</comment>
<protein>
    <submittedName>
        <fullName evidence="1">Uncharacterized protein</fullName>
    </submittedName>
</protein>
<sequence length="117" mass="13389">MYLPVTLFGNCSSYISKIANEKDEQLNFFANALSKNLDKKTDIPFPVHRFHELHLPAILLADDQPLNIHTFKIGDDAITGSAFNPKTHMKVFFNIQQLLYTQGKYTSFKQHCFADPL</sequence>